<dbReference type="Gene3D" id="3.40.50.720">
    <property type="entry name" value="NAD(P)-binding Rossmann-like Domain"/>
    <property type="match status" value="1"/>
</dbReference>
<dbReference type="GO" id="GO:0016491">
    <property type="term" value="F:oxidoreductase activity"/>
    <property type="evidence" value="ECO:0007669"/>
    <property type="project" value="UniProtKB-KW"/>
</dbReference>
<reference evidence="7" key="1">
    <citation type="submission" date="2020-09" db="EMBL/GenBank/DDBJ databases">
        <title>Bacillus faecalis sp. nov., a moderately halophilic bacterium isolated from cow faeces.</title>
        <authorList>
            <person name="Jiang L."/>
            <person name="Lee J."/>
        </authorList>
    </citation>
    <scope>NUCLEOTIDE SEQUENCE</scope>
    <source>
        <strain evidence="7">AGMB 02131</strain>
    </source>
</reference>
<dbReference type="InterPro" id="IPR008927">
    <property type="entry name" value="6-PGluconate_DH-like_C_sf"/>
</dbReference>
<evidence type="ECO:0000313" key="8">
    <source>
        <dbReference type="Proteomes" id="UP000602076"/>
    </source>
</evidence>
<dbReference type="RefSeq" id="WP_190996456.1">
    <property type="nucleotide sequence ID" value="NZ_JACXSI010000001.1"/>
</dbReference>
<dbReference type="AlphaFoldDB" id="A0A927CX48"/>
<dbReference type="InterPro" id="IPR036291">
    <property type="entry name" value="NAD(P)-bd_dom_sf"/>
</dbReference>
<dbReference type="GO" id="GO:0050661">
    <property type="term" value="F:NADP binding"/>
    <property type="evidence" value="ECO:0007669"/>
    <property type="project" value="InterPro"/>
</dbReference>
<dbReference type="InterPro" id="IPR015815">
    <property type="entry name" value="HIBADH-related"/>
</dbReference>
<protein>
    <submittedName>
        <fullName evidence="7">NAD(P)-dependent oxidoreductase</fullName>
    </submittedName>
</protein>
<comment type="similarity">
    <text evidence="1">Belongs to the HIBADH-related family.</text>
</comment>
<dbReference type="SUPFAM" id="SSF48179">
    <property type="entry name" value="6-phosphogluconate dehydrogenase C-terminal domain-like"/>
    <property type="match status" value="1"/>
</dbReference>
<keyword evidence="8" id="KW-1185">Reference proteome</keyword>
<dbReference type="PIRSF" id="PIRSF000103">
    <property type="entry name" value="HIBADH"/>
    <property type="match status" value="1"/>
</dbReference>
<feature type="domain" description="6-phosphogluconate dehydrogenase NADP-binding" evidence="5">
    <location>
        <begin position="15"/>
        <end position="174"/>
    </location>
</feature>
<evidence type="ECO:0000259" key="6">
    <source>
        <dbReference type="Pfam" id="PF14833"/>
    </source>
</evidence>
<name>A0A927CX48_9BACI</name>
<dbReference type="Gene3D" id="1.10.1040.10">
    <property type="entry name" value="N-(1-d-carboxylethyl)-l-norvaline Dehydrogenase, domain 2"/>
    <property type="match status" value="1"/>
</dbReference>
<dbReference type="GO" id="GO:0051287">
    <property type="term" value="F:NAD binding"/>
    <property type="evidence" value="ECO:0007669"/>
    <property type="project" value="InterPro"/>
</dbReference>
<sequence length="298" mass="32489">MKKNEIEVEYMSKQTVGFIGIGVMGKSMASHIMKAGYPLVVYTRTKEKAMELLDEGANWADSPKQLAEQADIVISMVGYPHDVEEIYLGENGIITNGRAGLYIIDMTTSKPSLAIKLHNEGKEKGIYVLDAPVSGGDIGAKNAKLAIMVGGDEEVFNNMKPLLEVMGENIIYQGKAGSGQHTKMCNQIVIASNMIGVCEAIVYAEKAGLEPNKVLESISTGAAASWSLSNLAPRILNEDYSPGFFIKHFVKDMQIALEEAEAMDMETPGLSLSKKMYETLNEQGEGNSGTQALYKYWK</sequence>
<feature type="domain" description="3-hydroxyisobutyrate dehydrogenase-like NAD-binding" evidence="6">
    <location>
        <begin position="177"/>
        <end position="296"/>
    </location>
</feature>
<evidence type="ECO:0000256" key="4">
    <source>
        <dbReference type="PIRSR" id="PIRSR000103-1"/>
    </source>
</evidence>
<accession>A0A927CX48</accession>
<evidence type="ECO:0000256" key="3">
    <source>
        <dbReference type="ARBA" id="ARBA00023027"/>
    </source>
</evidence>
<organism evidence="7 8">
    <name type="scientific">Peribacillus faecalis</name>
    <dbReference type="NCBI Taxonomy" id="2772559"/>
    <lineage>
        <taxon>Bacteria</taxon>
        <taxon>Bacillati</taxon>
        <taxon>Bacillota</taxon>
        <taxon>Bacilli</taxon>
        <taxon>Bacillales</taxon>
        <taxon>Bacillaceae</taxon>
        <taxon>Peribacillus</taxon>
    </lineage>
</organism>
<evidence type="ECO:0000313" key="7">
    <source>
        <dbReference type="EMBL" id="MBD3106919.1"/>
    </source>
</evidence>
<dbReference type="InterPro" id="IPR013328">
    <property type="entry name" value="6PGD_dom2"/>
</dbReference>
<dbReference type="InterPro" id="IPR006115">
    <property type="entry name" value="6PGDH_NADP-bd"/>
</dbReference>
<dbReference type="EMBL" id="JACXSI010000001">
    <property type="protein sequence ID" value="MBD3106919.1"/>
    <property type="molecule type" value="Genomic_DNA"/>
</dbReference>
<dbReference type="PANTHER" id="PTHR43060:SF15">
    <property type="entry name" value="3-HYDROXYISOBUTYRATE DEHYDROGENASE-LIKE 1, MITOCHONDRIAL-RELATED"/>
    <property type="match status" value="1"/>
</dbReference>
<comment type="caution">
    <text evidence="7">The sequence shown here is derived from an EMBL/GenBank/DDBJ whole genome shotgun (WGS) entry which is preliminary data.</text>
</comment>
<proteinExistence type="inferred from homology"/>
<evidence type="ECO:0000256" key="2">
    <source>
        <dbReference type="ARBA" id="ARBA00023002"/>
    </source>
</evidence>
<evidence type="ECO:0000259" key="5">
    <source>
        <dbReference type="Pfam" id="PF03446"/>
    </source>
</evidence>
<gene>
    <name evidence="7" type="ORF">IEO70_00820</name>
</gene>
<dbReference type="Proteomes" id="UP000602076">
    <property type="component" value="Unassembled WGS sequence"/>
</dbReference>
<keyword evidence="2" id="KW-0560">Oxidoreductase</keyword>
<dbReference type="PANTHER" id="PTHR43060">
    <property type="entry name" value="3-HYDROXYISOBUTYRATE DEHYDROGENASE-LIKE 1, MITOCHONDRIAL-RELATED"/>
    <property type="match status" value="1"/>
</dbReference>
<feature type="active site" evidence="4">
    <location>
        <position position="183"/>
    </location>
</feature>
<dbReference type="SUPFAM" id="SSF51735">
    <property type="entry name" value="NAD(P)-binding Rossmann-fold domains"/>
    <property type="match status" value="1"/>
</dbReference>
<evidence type="ECO:0000256" key="1">
    <source>
        <dbReference type="ARBA" id="ARBA00009080"/>
    </source>
</evidence>
<dbReference type="Pfam" id="PF14833">
    <property type="entry name" value="NAD_binding_11"/>
    <property type="match status" value="1"/>
</dbReference>
<dbReference type="Pfam" id="PF03446">
    <property type="entry name" value="NAD_binding_2"/>
    <property type="match status" value="1"/>
</dbReference>
<keyword evidence="3" id="KW-0520">NAD</keyword>
<dbReference type="InterPro" id="IPR029154">
    <property type="entry name" value="HIBADH-like_NADP-bd"/>
</dbReference>